<feature type="compositionally biased region" description="Basic and acidic residues" evidence="2">
    <location>
        <begin position="241"/>
        <end position="279"/>
    </location>
</feature>
<evidence type="ECO:0000313" key="5">
    <source>
        <dbReference type="Proteomes" id="UP000324632"/>
    </source>
</evidence>
<reference evidence="4 5" key="1">
    <citation type="journal article" date="2019" name="Mol. Ecol. Resour.">
        <title>Chromosome-level genome assembly of Triplophysa tibetana, a fish adapted to the harsh high-altitude environment of the Tibetan Plateau.</title>
        <authorList>
            <person name="Yang X."/>
            <person name="Liu H."/>
            <person name="Ma Z."/>
            <person name="Zou Y."/>
            <person name="Zou M."/>
            <person name="Mao Y."/>
            <person name="Li X."/>
            <person name="Wang H."/>
            <person name="Chen T."/>
            <person name="Wang W."/>
            <person name="Yang R."/>
        </authorList>
    </citation>
    <scope>NUCLEOTIDE SEQUENCE [LARGE SCALE GENOMIC DNA]</scope>
    <source>
        <strain evidence="4">TTIB1903HZAU</strain>
        <tissue evidence="4">Muscle</tissue>
    </source>
</reference>
<dbReference type="PANTHER" id="PTHR15551">
    <property type="entry name" value="LIM DOMAIN ONLY 7"/>
    <property type="match status" value="1"/>
</dbReference>
<keyword evidence="5" id="KW-1185">Reference proteome</keyword>
<organism evidence="4 5">
    <name type="scientific">Triplophysa tibetana</name>
    <dbReference type="NCBI Taxonomy" id="1572043"/>
    <lineage>
        <taxon>Eukaryota</taxon>
        <taxon>Metazoa</taxon>
        <taxon>Chordata</taxon>
        <taxon>Craniata</taxon>
        <taxon>Vertebrata</taxon>
        <taxon>Euteleostomi</taxon>
        <taxon>Actinopterygii</taxon>
        <taxon>Neopterygii</taxon>
        <taxon>Teleostei</taxon>
        <taxon>Ostariophysi</taxon>
        <taxon>Cypriniformes</taxon>
        <taxon>Nemacheilidae</taxon>
        <taxon>Triplophysa</taxon>
    </lineage>
</organism>
<dbReference type="Pfam" id="PF15949">
    <property type="entry name" value="DUF4757"/>
    <property type="match status" value="1"/>
</dbReference>
<feature type="compositionally biased region" description="Basic and acidic residues" evidence="2">
    <location>
        <begin position="74"/>
        <end position="85"/>
    </location>
</feature>
<dbReference type="GO" id="GO:0051893">
    <property type="term" value="P:regulation of focal adhesion assembly"/>
    <property type="evidence" value="ECO:0007669"/>
    <property type="project" value="TreeGrafter"/>
</dbReference>
<comment type="caution">
    <text evidence="4">The sequence shown here is derived from an EMBL/GenBank/DDBJ whole genome shotgun (WGS) entry which is preliminary data.</text>
</comment>
<evidence type="ECO:0000256" key="1">
    <source>
        <dbReference type="SAM" id="Coils"/>
    </source>
</evidence>
<dbReference type="EMBL" id="SOYY01000017">
    <property type="protein sequence ID" value="KAA0709187.1"/>
    <property type="molecule type" value="Genomic_DNA"/>
</dbReference>
<dbReference type="GO" id="GO:0051496">
    <property type="term" value="P:positive regulation of stress fiber assembly"/>
    <property type="evidence" value="ECO:0007669"/>
    <property type="project" value="TreeGrafter"/>
</dbReference>
<dbReference type="PANTHER" id="PTHR15551:SF5">
    <property type="entry name" value="LIM AND CALPONIN HOMOLOGY DOMAINS-CONTAINING PROTEIN 1 ISOFORM X1"/>
    <property type="match status" value="1"/>
</dbReference>
<dbReference type="GO" id="GO:0001725">
    <property type="term" value="C:stress fiber"/>
    <property type="evidence" value="ECO:0007669"/>
    <property type="project" value="TreeGrafter"/>
</dbReference>
<dbReference type="InterPro" id="IPR031865">
    <property type="entry name" value="DUF4757"/>
</dbReference>
<evidence type="ECO:0000259" key="3">
    <source>
        <dbReference type="Pfam" id="PF15949"/>
    </source>
</evidence>
<feature type="region of interest" description="Disordered" evidence="2">
    <location>
        <begin position="232"/>
        <end position="297"/>
    </location>
</feature>
<feature type="domain" description="DUF4757" evidence="3">
    <location>
        <begin position="39"/>
        <end position="144"/>
    </location>
</feature>
<evidence type="ECO:0000313" key="4">
    <source>
        <dbReference type="EMBL" id="KAA0709187.1"/>
    </source>
</evidence>
<feature type="compositionally biased region" description="Polar residues" evidence="2">
    <location>
        <begin position="56"/>
        <end position="69"/>
    </location>
</feature>
<feature type="compositionally biased region" description="Polar residues" evidence="2">
    <location>
        <begin position="284"/>
        <end position="297"/>
    </location>
</feature>
<dbReference type="AlphaFoldDB" id="A0A5A9NLW7"/>
<dbReference type="GO" id="GO:0032034">
    <property type="term" value="F:myosin II head/neck binding"/>
    <property type="evidence" value="ECO:0007669"/>
    <property type="project" value="TreeGrafter"/>
</dbReference>
<feature type="region of interest" description="Disordered" evidence="2">
    <location>
        <begin position="56"/>
        <end position="100"/>
    </location>
</feature>
<protein>
    <submittedName>
        <fullName evidence="4">LIM and calponin-like proteiny domains-containing protein 1</fullName>
    </submittedName>
</protein>
<sequence>MLYDYCKTVLNDCLMADHGSDSECDTPQRKMPDVDKDDMLVRRTSCSEQRTSVPFNQYLPNRSNQTSYLPTAERYPRVDREENRKSWRNATSPVGGERPFRSASMVDMRSEEDFLQPHSQVRHQLMHNQYNNMTEDDDHWQDRYAQRFTISEAILERLKLPKLLERSVSADPNRNSSLADCPNVSSNLLQCLRQQSLPAPKFTSTVEARVTGFMGDVENVVGPAYSLDPIPYRQSRNGSAGRDKVDEAVRVNGVRDDDVHSIDEEEKGGPERHREEDSLRFFPSPSQDTEIRQTDASGVSSTVMRVIEGEIVPLTGGISISPEVSETKTDVAEMAEQADGNEKYRLEQEKLKREWEQAQKEVEEEERRYHEEEQKILEETVTPLTPYKSITPSALGITNSINHSQTEQVHQQKAKETQVWLYREQCGKFIYINVINRHTTISIPKQCGICKGQLGDTSTGTDVRIRNGLLNCHQCYIRSRCGLGSYCTETMCLMRDAMSVQETLRQE</sequence>
<feature type="coiled-coil region" evidence="1">
    <location>
        <begin position="334"/>
        <end position="382"/>
    </location>
</feature>
<dbReference type="Proteomes" id="UP000324632">
    <property type="component" value="Chromosome 17"/>
</dbReference>
<keyword evidence="1" id="KW-0175">Coiled coil</keyword>
<proteinExistence type="predicted"/>
<gene>
    <name evidence="4" type="ORF">E1301_Tti017632</name>
</gene>
<accession>A0A5A9NLW7</accession>
<name>A0A5A9NLW7_9TELE</name>
<evidence type="ECO:0000256" key="2">
    <source>
        <dbReference type="SAM" id="MobiDB-lite"/>
    </source>
</evidence>